<evidence type="ECO:0000313" key="1">
    <source>
        <dbReference type="EMBL" id="VFJ89557.1"/>
    </source>
</evidence>
<sequence>MIGVGSDARTRFLATLEVARRELLVFGYSHTRLFSMTIDADWVRRLTDDMAAAEILEAFVSRFGRFQDTVGDKLIPRALVVLLERPRSFIDNLSRAEQLGWIENAEAWVTARELRNRLIHEYMTDANGFVADIHAAGEFIGMFRDSYASLLAIAEGRFGVPEHKLQEYLHPIVVEVSNEDR</sequence>
<name>A0A450UBR2_9GAMM</name>
<organism evidence="1">
    <name type="scientific">Candidatus Kentrum sp. LFY</name>
    <dbReference type="NCBI Taxonomy" id="2126342"/>
    <lineage>
        <taxon>Bacteria</taxon>
        <taxon>Pseudomonadati</taxon>
        <taxon>Pseudomonadota</taxon>
        <taxon>Gammaproteobacteria</taxon>
        <taxon>Candidatus Kentrum</taxon>
    </lineage>
</organism>
<dbReference type="EMBL" id="CAADFH010000008">
    <property type="protein sequence ID" value="VFJ89557.1"/>
    <property type="molecule type" value="Genomic_DNA"/>
</dbReference>
<dbReference type="SUPFAM" id="SSF81593">
    <property type="entry name" value="Nucleotidyltransferase substrate binding subunit/domain"/>
    <property type="match status" value="1"/>
</dbReference>
<protein>
    <recommendedName>
        <fullName evidence="2">DUF86 domain-containing protein</fullName>
    </recommendedName>
</protein>
<dbReference type="Gene3D" id="1.20.120.330">
    <property type="entry name" value="Nucleotidyltransferases domain 2"/>
    <property type="match status" value="1"/>
</dbReference>
<accession>A0A450UBR2</accession>
<proteinExistence type="predicted"/>
<reference evidence="1" key="1">
    <citation type="submission" date="2019-02" db="EMBL/GenBank/DDBJ databases">
        <authorList>
            <person name="Gruber-Vodicka R. H."/>
            <person name="Seah K. B. B."/>
        </authorList>
    </citation>
    <scope>NUCLEOTIDE SEQUENCE</scope>
    <source>
        <strain evidence="1">BECK_M6</strain>
    </source>
</reference>
<gene>
    <name evidence="1" type="ORF">BECKLFY1418A_GA0070994_100817</name>
</gene>
<dbReference type="AlphaFoldDB" id="A0A450UBR2"/>
<evidence type="ECO:0008006" key="2">
    <source>
        <dbReference type="Google" id="ProtNLM"/>
    </source>
</evidence>